<keyword evidence="11" id="KW-1185">Reference proteome</keyword>
<evidence type="ECO:0000256" key="6">
    <source>
        <dbReference type="SAM" id="Coils"/>
    </source>
</evidence>
<evidence type="ECO:0000256" key="7">
    <source>
        <dbReference type="SAM" id="MobiDB-lite"/>
    </source>
</evidence>
<comment type="caution">
    <text evidence="9">The sequence shown here is derived from an EMBL/GenBank/DDBJ whole genome shotgun (WGS) entry which is preliminary data.</text>
</comment>
<keyword evidence="3" id="KW-0805">Transcription regulation</keyword>
<dbReference type="Proteomes" id="UP001231518">
    <property type="component" value="Chromosome 23"/>
</dbReference>
<evidence type="ECO:0000259" key="8">
    <source>
        <dbReference type="Pfam" id="PF13873"/>
    </source>
</evidence>
<dbReference type="AlphaFoldDB" id="A0AAD7YCM3"/>
<evidence type="ECO:0000256" key="4">
    <source>
        <dbReference type="ARBA" id="ARBA00023163"/>
    </source>
</evidence>
<keyword evidence="4" id="KW-0804">Transcription</keyword>
<dbReference type="Proteomes" id="UP001231518">
    <property type="component" value="Chromosome 7"/>
</dbReference>
<gene>
    <name evidence="9" type="ORF">PYW07_009611</name>
    <name evidence="10" type="ORF">PYW07_015678</name>
</gene>
<dbReference type="Pfam" id="PF13873">
    <property type="entry name" value="Myb_DNA-bind_5"/>
    <property type="match status" value="1"/>
</dbReference>
<feature type="region of interest" description="Disordered" evidence="7">
    <location>
        <begin position="75"/>
        <end position="107"/>
    </location>
</feature>
<feature type="compositionally biased region" description="Basic and acidic residues" evidence="7">
    <location>
        <begin position="75"/>
        <end position="92"/>
    </location>
</feature>
<dbReference type="PANTHER" id="PTHR23098">
    <property type="entry name" value="AGAP001331-PA-RELATED"/>
    <property type="match status" value="1"/>
</dbReference>
<evidence type="ECO:0000313" key="10">
    <source>
        <dbReference type="EMBL" id="KAJ8724720.1"/>
    </source>
</evidence>
<feature type="domain" description="Myb/SANT-like DNA-binding" evidence="8">
    <location>
        <begin position="8"/>
        <end position="84"/>
    </location>
</feature>
<keyword evidence="6" id="KW-0175">Coiled coil</keyword>
<proteinExistence type="predicted"/>
<evidence type="ECO:0000256" key="3">
    <source>
        <dbReference type="ARBA" id="ARBA00023015"/>
    </source>
</evidence>
<dbReference type="EMBL" id="JARGEI010000023">
    <property type="protein sequence ID" value="KAJ8710245.1"/>
    <property type="molecule type" value="Genomic_DNA"/>
</dbReference>
<dbReference type="InterPro" id="IPR028002">
    <property type="entry name" value="Myb_DNA-bind_5"/>
</dbReference>
<comment type="function">
    <text evidence="5">Involved in transvection phenomena (= synapsis-dependent gene expression), where the synaptic pairing of chromosomes carrying genes with which zeste interacts influences the expression of these genes. Zeste binds to DNA and stimulates transcription from a nearby promoter.</text>
</comment>
<evidence type="ECO:0000256" key="5">
    <source>
        <dbReference type="ARBA" id="ARBA00025466"/>
    </source>
</evidence>
<sequence>MDSKSKERGSNFSNNELEILKRLIDDNKHILLCKKTDAISQGLKEKTWNDIHMQFNASSSRHRSVKQLKYKFDNMKKSARKEASKERQERRRTGGGQVPGMSTSDHSEKDWMRSLMVLSADGLESTYDDDTLPENVELTGDVGTLTPAAQVNIDEIINLNQVMTPSVKQNIEYIENSQGVLLLSDDVIVTQPSHTPNSSSQSKAENPNTDVVIASGEMENVANKPLIKDTGAPGCLLRQPVSLPLKCRKRYFDTTPVSVRKSIKMLSDEKLQCTKEKERILEDANRRAEADHGQKMRHAQELHDQMLQHNQERHEKEMALLELKIKIQEAQLKRLG</sequence>
<protein>
    <recommendedName>
        <fullName evidence="2">Regulatory protein zeste</fullName>
    </recommendedName>
</protein>
<reference evidence="9" key="1">
    <citation type="submission" date="2023-03" db="EMBL/GenBank/DDBJ databases">
        <title>Chromosome-level genomes of two armyworms, Mythimna separata and Mythimna loreyi, provide insights into the biosynthesis and reception of sex pheromones.</title>
        <authorList>
            <person name="Zhao H."/>
        </authorList>
    </citation>
    <scope>NUCLEOTIDE SEQUENCE</scope>
    <source>
        <strain evidence="9">BeijingLab</strain>
        <tissue evidence="9">Pupa</tissue>
    </source>
</reference>
<dbReference type="EMBL" id="JARGEI010000010">
    <property type="protein sequence ID" value="KAJ8724720.1"/>
    <property type="molecule type" value="Genomic_DNA"/>
</dbReference>
<feature type="coiled-coil region" evidence="6">
    <location>
        <begin position="271"/>
        <end position="333"/>
    </location>
</feature>
<evidence type="ECO:0000313" key="9">
    <source>
        <dbReference type="EMBL" id="KAJ8710245.1"/>
    </source>
</evidence>
<evidence type="ECO:0000256" key="1">
    <source>
        <dbReference type="ARBA" id="ARBA00011764"/>
    </source>
</evidence>
<comment type="subunit">
    <text evidence="1">Self-associates forming complexes of several hundred monomers.</text>
</comment>
<accession>A0AAD7YCM3</accession>
<organism evidence="9 11">
    <name type="scientific">Mythimna separata</name>
    <name type="common">Oriental armyworm</name>
    <name type="synonym">Pseudaletia separata</name>
    <dbReference type="NCBI Taxonomy" id="271217"/>
    <lineage>
        <taxon>Eukaryota</taxon>
        <taxon>Metazoa</taxon>
        <taxon>Ecdysozoa</taxon>
        <taxon>Arthropoda</taxon>
        <taxon>Hexapoda</taxon>
        <taxon>Insecta</taxon>
        <taxon>Pterygota</taxon>
        <taxon>Neoptera</taxon>
        <taxon>Endopterygota</taxon>
        <taxon>Lepidoptera</taxon>
        <taxon>Glossata</taxon>
        <taxon>Ditrysia</taxon>
        <taxon>Noctuoidea</taxon>
        <taxon>Noctuidae</taxon>
        <taxon>Noctuinae</taxon>
        <taxon>Hadenini</taxon>
        <taxon>Mythimna</taxon>
    </lineage>
</organism>
<name>A0AAD7YCM3_MYTSE</name>
<evidence type="ECO:0000313" key="11">
    <source>
        <dbReference type="Proteomes" id="UP001231518"/>
    </source>
</evidence>
<dbReference type="GO" id="GO:0005634">
    <property type="term" value="C:nucleus"/>
    <property type="evidence" value="ECO:0007669"/>
    <property type="project" value="TreeGrafter"/>
</dbReference>
<dbReference type="PANTHER" id="PTHR23098:SF23">
    <property type="entry name" value="MYB-RELATED TRANSCRIPTION FACTOR, PARTNER OF PROFILIN-LIKE ISOFORM X2-RELATED"/>
    <property type="match status" value="1"/>
</dbReference>
<evidence type="ECO:0000256" key="2">
    <source>
        <dbReference type="ARBA" id="ARBA00016807"/>
    </source>
</evidence>